<gene>
    <name evidence="1" type="ORF">QFC24_005135</name>
</gene>
<comment type="caution">
    <text evidence="1">The sequence shown here is derived from an EMBL/GenBank/DDBJ whole genome shotgun (WGS) entry which is preliminary data.</text>
</comment>
<accession>A0ACC2X9J1</accession>
<organism evidence="1 2">
    <name type="scientific">Naganishia onofrii</name>
    <dbReference type="NCBI Taxonomy" id="1851511"/>
    <lineage>
        <taxon>Eukaryota</taxon>
        <taxon>Fungi</taxon>
        <taxon>Dikarya</taxon>
        <taxon>Basidiomycota</taxon>
        <taxon>Agaricomycotina</taxon>
        <taxon>Tremellomycetes</taxon>
        <taxon>Filobasidiales</taxon>
        <taxon>Filobasidiaceae</taxon>
        <taxon>Naganishia</taxon>
    </lineage>
</organism>
<sequence>MCTTLYLMDSEELIKIGFDEQQRLYTTKALSDLMEMALLKGDWGRRHCLESLQAFMYVIILNSESLKLANDILPIESSVHTGLLPAGPRVTTHCWEALSRFGLTKYSEGVAQTMGIHKLGPELTNSATKQELSRAFGNKWTRVEQRETGRRIWMHEDYMVAVDAFPAYYRTEMQAGTPAWDALPLGMDASSMKQITAEARAIKCYGYSAALRLHRLCLAPALRSS</sequence>
<proteinExistence type="predicted"/>
<dbReference type="Proteomes" id="UP001234202">
    <property type="component" value="Unassembled WGS sequence"/>
</dbReference>
<keyword evidence="2" id="KW-1185">Reference proteome</keyword>
<name>A0ACC2X9J1_9TREE</name>
<evidence type="ECO:0000313" key="1">
    <source>
        <dbReference type="EMBL" id="KAJ9120463.1"/>
    </source>
</evidence>
<reference evidence="1" key="1">
    <citation type="submission" date="2023-04" db="EMBL/GenBank/DDBJ databases">
        <title>Draft Genome sequencing of Naganishia species isolated from polar environments using Oxford Nanopore Technology.</title>
        <authorList>
            <person name="Leo P."/>
            <person name="Venkateswaran K."/>
        </authorList>
    </citation>
    <scope>NUCLEOTIDE SEQUENCE</scope>
    <source>
        <strain evidence="1">DBVPG 5303</strain>
    </source>
</reference>
<dbReference type="EMBL" id="JASBWV010000020">
    <property type="protein sequence ID" value="KAJ9120463.1"/>
    <property type="molecule type" value="Genomic_DNA"/>
</dbReference>
<protein>
    <submittedName>
        <fullName evidence="1">Uncharacterized protein</fullName>
    </submittedName>
</protein>
<evidence type="ECO:0000313" key="2">
    <source>
        <dbReference type="Proteomes" id="UP001234202"/>
    </source>
</evidence>